<dbReference type="AlphaFoldDB" id="A0A2G5B3A5"/>
<keyword evidence="2" id="KW-1185">Reference proteome</keyword>
<dbReference type="EMBL" id="KZ303535">
    <property type="protein sequence ID" value="PIA13503.1"/>
    <property type="molecule type" value="Genomic_DNA"/>
</dbReference>
<reference evidence="1 2" key="1">
    <citation type="journal article" date="2015" name="Genome Biol. Evol.">
        <title>Phylogenomic analyses indicate that early fungi evolved digesting cell walls of algal ancestors of land plants.</title>
        <authorList>
            <person name="Chang Y."/>
            <person name="Wang S."/>
            <person name="Sekimoto S."/>
            <person name="Aerts A.L."/>
            <person name="Choi C."/>
            <person name="Clum A."/>
            <person name="LaButti K.M."/>
            <person name="Lindquist E.A."/>
            <person name="Yee Ngan C."/>
            <person name="Ohm R.A."/>
            <person name="Salamov A.A."/>
            <person name="Grigoriev I.V."/>
            <person name="Spatafora J.W."/>
            <person name="Berbee M.L."/>
        </authorList>
    </citation>
    <scope>NUCLEOTIDE SEQUENCE [LARGE SCALE GENOMIC DNA]</scope>
    <source>
        <strain evidence="1 2">NRRL 1564</strain>
    </source>
</reference>
<organism evidence="1 2">
    <name type="scientific">Coemansia reversa (strain ATCC 12441 / NRRL 1564)</name>
    <dbReference type="NCBI Taxonomy" id="763665"/>
    <lineage>
        <taxon>Eukaryota</taxon>
        <taxon>Fungi</taxon>
        <taxon>Fungi incertae sedis</taxon>
        <taxon>Zoopagomycota</taxon>
        <taxon>Kickxellomycotina</taxon>
        <taxon>Kickxellomycetes</taxon>
        <taxon>Kickxellales</taxon>
        <taxon>Kickxellaceae</taxon>
        <taxon>Coemansia</taxon>
    </lineage>
</organism>
<dbReference type="Proteomes" id="UP000242474">
    <property type="component" value="Unassembled WGS sequence"/>
</dbReference>
<name>A0A2G5B3A5_COERN</name>
<sequence length="179" mass="19347">MGELPGKPQNKNQANKVNLLFLVGSHCIIFIPTKNDNEDTLGTAKDIIQKCFQHINNNKKYNADGTDSDTNADIYNTDDANKVVGAGETADADTYDADSASEVVNAGKAADADKVFDAVDADGAVNADEAGDADNDLKITNYFNPNDLSEFYKSSTREESILVPLDTKLEDCEGKRFKA</sequence>
<proteinExistence type="predicted"/>
<gene>
    <name evidence="1" type="ORF">COEREDRAFT_89517</name>
</gene>
<protein>
    <submittedName>
        <fullName evidence="1">Uncharacterized protein</fullName>
    </submittedName>
</protein>
<accession>A0A2G5B3A5</accession>
<evidence type="ECO:0000313" key="1">
    <source>
        <dbReference type="EMBL" id="PIA13503.1"/>
    </source>
</evidence>
<evidence type="ECO:0000313" key="2">
    <source>
        <dbReference type="Proteomes" id="UP000242474"/>
    </source>
</evidence>